<feature type="binding site" evidence="10">
    <location>
        <position position="114"/>
    </location>
    <ligand>
        <name>Mn(2+)</name>
        <dbReference type="ChEBI" id="CHEBI:29035"/>
    </ligand>
</feature>
<proteinExistence type="inferred from homology"/>
<name>A0ABU0P7Q3_9MICO</name>
<feature type="active site" evidence="10">
    <location>
        <position position="65"/>
    </location>
</feature>
<organism evidence="12 13">
    <name type="scientific">Microbacterium murale</name>
    <dbReference type="NCBI Taxonomy" id="1081040"/>
    <lineage>
        <taxon>Bacteria</taxon>
        <taxon>Bacillati</taxon>
        <taxon>Actinomycetota</taxon>
        <taxon>Actinomycetes</taxon>
        <taxon>Micrococcales</taxon>
        <taxon>Microbacteriaceae</taxon>
        <taxon>Microbacterium</taxon>
    </lineage>
</organism>
<evidence type="ECO:0000256" key="6">
    <source>
        <dbReference type="ARBA" id="ARBA00022842"/>
    </source>
</evidence>
<dbReference type="PANTHER" id="PTHR10885:SF0">
    <property type="entry name" value="ISOPENTENYL-DIPHOSPHATE DELTA-ISOMERASE"/>
    <property type="match status" value="1"/>
</dbReference>
<comment type="pathway">
    <text evidence="1 10">Isoprenoid biosynthesis; dimethylallyl diphosphate biosynthesis; dimethylallyl diphosphate from isopentenyl diphosphate: step 1/1.</text>
</comment>
<dbReference type="EC" id="5.3.3.2" evidence="3 10"/>
<dbReference type="InterPro" id="IPR011876">
    <property type="entry name" value="IsopentenylPP_isomerase_typ1"/>
</dbReference>
<comment type="function">
    <text evidence="10">Catalyzes the 1,3-allylic rearrangement of the homoallylic substrate isopentenyl (IPP) to its highly electrophilic allylic isomer, dimethylallyl diphosphate (DMAPP).</text>
</comment>
<comment type="catalytic activity">
    <reaction evidence="10">
        <text>isopentenyl diphosphate = dimethylallyl diphosphate</text>
        <dbReference type="Rhea" id="RHEA:23284"/>
        <dbReference type="ChEBI" id="CHEBI:57623"/>
        <dbReference type="ChEBI" id="CHEBI:128769"/>
        <dbReference type="EC" id="5.3.3.2"/>
    </reaction>
</comment>
<comment type="subcellular location">
    <subcellularLocation>
        <location evidence="10">Cytoplasm</location>
    </subcellularLocation>
</comment>
<feature type="binding site" evidence="10">
    <location>
        <position position="23"/>
    </location>
    <ligand>
        <name>Mn(2+)</name>
        <dbReference type="ChEBI" id="CHEBI:29035"/>
    </ligand>
</feature>
<evidence type="ECO:0000256" key="1">
    <source>
        <dbReference type="ARBA" id="ARBA00004826"/>
    </source>
</evidence>
<dbReference type="EMBL" id="JAUSXK010000001">
    <property type="protein sequence ID" value="MDQ0643364.1"/>
    <property type="molecule type" value="Genomic_DNA"/>
</dbReference>
<dbReference type="Gene3D" id="3.90.79.10">
    <property type="entry name" value="Nucleoside Triphosphate Pyrophosphohydrolase"/>
    <property type="match status" value="1"/>
</dbReference>
<keyword evidence="6 10" id="KW-0460">Magnesium</keyword>
<comment type="cofactor">
    <cofactor evidence="10">
        <name>Mg(2+)</name>
        <dbReference type="ChEBI" id="CHEBI:18420"/>
    </cofactor>
    <text evidence="10">Binds 1 Mg(2+) ion per subunit. The magnesium ion binds only when substrate is bound.</text>
</comment>
<feature type="active site" evidence="10">
    <location>
        <position position="114"/>
    </location>
</feature>
<dbReference type="SUPFAM" id="SSF55811">
    <property type="entry name" value="Nudix"/>
    <property type="match status" value="1"/>
</dbReference>
<evidence type="ECO:0000256" key="3">
    <source>
        <dbReference type="ARBA" id="ARBA00012057"/>
    </source>
</evidence>
<dbReference type="InterPro" id="IPR015797">
    <property type="entry name" value="NUDIX_hydrolase-like_dom_sf"/>
</dbReference>
<comment type="similarity">
    <text evidence="2 10">Belongs to the IPP isomerase type 1 family.</text>
</comment>
<dbReference type="PROSITE" id="PS51462">
    <property type="entry name" value="NUDIX"/>
    <property type="match status" value="1"/>
</dbReference>
<evidence type="ECO:0000256" key="9">
    <source>
        <dbReference type="ARBA" id="ARBA00023235"/>
    </source>
</evidence>
<evidence type="ECO:0000313" key="12">
    <source>
        <dbReference type="EMBL" id="MDQ0643364.1"/>
    </source>
</evidence>
<sequence length="186" mass="19930">MEMVVLVDDAGTPIGAQSKATAHGSATPRHLAFSCHVVDADGRVLVTRRALTKQTWPGVWTNSFCGHPAPDESLEDAVRRRAAFELGLAVDMIECVAPKFGYVARDASGIQENEHCPVFIARAASPLSPNPDEVAETQWTTASALALATGIAPWAFSPWLVEHLPQVLPHLPGDAERHVDGVDEHG</sequence>
<keyword evidence="7 10" id="KW-0464">Manganese</keyword>
<dbReference type="NCBIfam" id="TIGR02150">
    <property type="entry name" value="IPP_isom_1"/>
    <property type="match status" value="1"/>
</dbReference>
<feature type="domain" description="Nudix hydrolase" evidence="11">
    <location>
        <begin position="28"/>
        <end position="162"/>
    </location>
</feature>
<evidence type="ECO:0000256" key="8">
    <source>
        <dbReference type="ARBA" id="ARBA00023229"/>
    </source>
</evidence>
<dbReference type="NCBIfam" id="NF002995">
    <property type="entry name" value="PRK03759.1"/>
    <property type="match status" value="1"/>
</dbReference>
<keyword evidence="9 10" id="KW-0413">Isomerase</keyword>
<dbReference type="InterPro" id="IPR000086">
    <property type="entry name" value="NUDIX_hydrolase_dom"/>
</dbReference>
<feature type="binding site" evidence="10">
    <location>
        <position position="67"/>
    </location>
    <ligand>
        <name>Mn(2+)</name>
        <dbReference type="ChEBI" id="CHEBI:29035"/>
    </ligand>
</feature>
<reference evidence="12 13" key="1">
    <citation type="submission" date="2023-07" db="EMBL/GenBank/DDBJ databases">
        <title>Comparative genomics of wheat-associated soil bacteria to identify genetic determinants of phenazine resistance.</title>
        <authorList>
            <person name="Mouncey N."/>
        </authorList>
    </citation>
    <scope>NUCLEOTIDE SEQUENCE [LARGE SCALE GENOMIC DNA]</scope>
    <source>
        <strain evidence="12 13">W2I7</strain>
    </source>
</reference>
<evidence type="ECO:0000256" key="2">
    <source>
        <dbReference type="ARBA" id="ARBA00007579"/>
    </source>
</evidence>
<evidence type="ECO:0000313" key="13">
    <source>
        <dbReference type="Proteomes" id="UP001239085"/>
    </source>
</evidence>
<feature type="binding site" evidence="10">
    <location>
        <position position="85"/>
    </location>
    <ligand>
        <name>Mg(2+)</name>
        <dbReference type="ChEBI" id="CHEBI:18420"/>
    </ligand>
</feature>
<gene>
    <name evidence="10" type="primary">idi</name>
    <name evidence="12" type="ORF">QFZ46_001524</name>
</gene>
<protein>
    <recommendedName>
        <fullName evidence="3 10">Isopentenyl-diphosphate Delta-isomerase</fullName>
        <shortName evidence="10">IPP isomerase</shortName>
        <ecNumber evidence="3 10">5.3.3.2</ecNumber>
    </recommendedName>
    <alternativeName>
        <fullName evidence="10">IPP:DMAPP isomerase</fullName>
    </alternativeName>
    <alternativeName>
        <fullName evidence="10">Isopentenyl pyrophosphate isomerase</fullName>
    </alternativeName>
</protein>
<comment type="cofactor">
    <cofactor evidence="10">
        <name>Mn(2+)</name>
        <dbReference type="ChEBI" id="CHEBI:29035"/>
    </cofactor>
    <text evidence="10">Binds 1 Mn(2+) ion per subunit.</text>
</comment>
<comment type="caution">
    <text evidence="12">The sequence shown here is derived from an EMBL/GenBank/DDBJ whole genome shotgun (WGS) entry which is preliminary data.</text>
</comment>
<dbReference type="Pfam" id="PF00293">
    <property type="entry name" value="NUDIX"/>
    <property type="match status" value="1"/>
</dbReference>
<keyword evidence="13" id="KW-1185">Reference proteome</keyword>
<dbReference type="HAMAP" id="MF_00202">
    <property type="entry name" value="Idi"/>
    <property type="match status" value="1"/>
</dbReference>
<keyword evidence="4 10" id="KW-0963">Cytoplasm</keyword>
<evidence type="ECO:0000259" key="11">
    <source>
        <dbReference type="PROSITE" id="PS51462"/>
    </source>
</evidence>
<keyword evidence="5 10" id="KW-0479">Metal-binding</keyword>
<evidence type="ECO:0000256" key="7">
    <source>
        <dbReference type="ARBA" id="ARBA00023211"/>
    </source>
</evidence>
<evidence type="ECO:0000256" key="4">
    <source>
        <dbReference type="ARBA" id="ARBA00022490"/>
    </source>
</evidence>
<dbReference type="GO" id="GO:0004452">
    <property type="term" value="F:isopentenyl-diphosphate delta-isomerase activity"/>
    <property type="evidence" value="ECO:0007669"/>
    <property type="project" value="UniProtKB-EC"/>
</dbReference>
<accession>A0ABU0P7Q3</accession>
<dbReference type="PANTHER" id="PTHR10885">
    <property type="entry name" value="ISOPENTENYL-DIPHOSPHATE DELTA-ISOMERASE"/>
    <property type="match status" value="1"/>
</dbReference>
<evidence type="ECO:0000256" key="10">
    <source>
        <dbReference type="HAMAP-Rule" id="MF_00202"/>
    </source>
</evidence>
<dbReference type="PIRSF" id="PIRSF018427">
    <property type="entry name" value="Isopntndiph_ism"/>
    <property type="match status" value="1"/>
</dbReference>
<feature type="binding site" evidence="10">
    <location>
        <position position="30"/>
    </location>
    <ligand>
        <name>Mn(2+)</name>
        <dbReference type="ChEBI" id="CHEBI:29035"/>
    </ligand>
</feature>
<dbReference type="CDD" id="cd02885">
    <property type="entry name" value="NUDIX_IPP_Isomerase"/>
    <property type="match status" value="1"/>
</dbReference>
<feature type="binding site" evidence="10">
    <location>
        <position position="112"/>
    </location>
    <ligand>
        <name>Mn(2+)</name>
        <dbReference type="ChEBI" id="CHEBI:29035"/>
    </ligand>
</feature>
<dbReference type="InterPro" id="IPR056375">
    <property type="entry name" value="Idi_bact"/>
</dbReference>
<keyword evidence="8 10" id="KW-0414">Isoprene biosynthesis</keyword>
<evidence type="ECO:0000256" key="5">
    <source>
        <dbReference type="ARBA" id="ARBA00022723"/>
    </source>
</evidence>
<dbReference type="Proteomes" id="UP001239085">
    <property type="component" value="Unassembled WGS sequence"/>
</dbReference>